<accession>A0ABT8U4Z2</accession>
<organism evidence="1 2">
    <name type="scientific">Chryseobacterium urinae</name>
    <dbReference type="NCBI Taxonomy" id="3058400"/>
    <lineage>
        <taxon>Bacteria</taxon>
        <taxon>Pseudomonadati</taxon>
        <taxon>Bacteroidota</taxon>
        <taxon>Flavobacteriia</taxon>
        <taxon>Flavobacteriales</taxon>
        <taxon>Weeksellaceae</taxon>
        <taxon>Chryseobacterium group</taxon>
        <taxon>Chryseobacterium</taxon>
    </lineage>
</organism>
<dbReference type="RefSeq" id="WP_302716164.1">
    <property type="nucleotide sequence ID" value="NZ_JAULSJ010000015.1"/>
</dbReference>
<dbReference type="EMBL" id="JAULSJ010000015">
    <property type="protein sequence ID" value="MDO3425482.1"/>
    <property type="molecule type" value="Genomic_DNA"/>
</dbReference>
<reference evidence="1" key="1">
    <citation type="submission" date="2023-07" db="EMBL/GenBank/DDBJ databases">
        <title>AMR profile of multidrug- resistance Chryseobacterium gambrini related strain.</title>
        <authorList>
            <person name="Kirdat K."/>
            <person name="Bhatt A."/>
            <person name="Kuyare S."/>
            <person name="Yadav A."/>
        </authorList>
    </citation>
    <scope>NUCLEOTIDE SEQUENCE</scope>
    <source>
        <strain evidence="1">APV-1</strain>
    </source>
</reference>
<evidence type="ECO:0000313" key="1">
    <source>
        <dbReference type="EMBL" id="MDO3425482.1"/>
    </source>
</evidence>
<evidence type="ECO:0000313" key="2">
    <source>
        <dbReference type="Proteomes" id="UP001168128"/>
    </source>
</evidence>
<name>A0ABT8U4Z2_9FLAO</name>
<comment type="caution">
    <text evidence="1">The sequence shown here is derived from an EMBL/GenBank/DDBJ whole genome shotgun (WGS) entry which is preliminary data.</text>
</comment>
<dbReference type="Proteomes" id="UP001168128">
    <property type="component" value="Unassembled WGS sequence"/>
</dbReference>
<gene>
    <name evidence="1" type="ORF">QWT87_11325</name>
</gene>
<keyword evidence="2" id="KW-1185">Reference proteome</keyword>
<sequence length="237" mass="28403">MTNMDIVTRAFYEYYKEFSYDILEVRFVFTLGGSYDVFISYLENNDKKDTSLDGRELFKYEHQVYEFFKTKIDTEEQFNVVIYNIKKDGTYSSLYQWESENANENLVDYANVFYHWGNDRMMSMIFEFEKDNGLVPTRYDNDGDLEYLSSWDSGVFTFHINDKNELEYKIVLTKDGVERVLEMTLKDYFIKGILEHYHSTNTELSNIWKPWNTMVLKSPHNDIPSDKKDEFVSYILE</sequence>
<protein>
    <recommendedName>
        <fullName evidence="3">DUF695 domain-containing protein</fullName>
    </recommendedName>
</protein>
<proteinExistence type="predicted"/>
<evidence type="ECO:0008006" key="3">
    <source>
        <dbReference type="Google" id="ProtNLM"/>
    </source>
</evidence>